<organism evidence="7">
    <name type="scientific">mine drainage metagenome</name>
    <dbReference type="NCBI Taxonomy" id="410659"/>
    <lineage>
        <taxon>unclassified sequences</taxon>
        <taxon>metagenomes</taxon>
        <taxon>ecological metagenomes</taxon>
    </lineage>
</organism>
<feature type="transmembrane region" description="Helical" evidence="6">
    <location>
        <begin position="146"/>
        <end position="166"/>
    </location>
</feature>
<comment type="subcellular location">
    <subcellularLocation>
        <location evidence="1">Membrane</location>
        <topology evidence="1">Multi-pass membrane protein</topology>
    </subcellularLocation>
</comment>
<accession>E6PWE4</accession>
<evidence type="ECO:0000256" key="2">
    <source>
        <dbReference type="ARBA" id="ARBA00005587"/>
    </source>
</evidence>
<gene>
    <name evidence="7" type="primary">yaaH</name>
    <name evidence="7" type="ORF">CARN2_0433</name>
</gene>
<feature type="transmembrane region" description="Helical" evidence="6">
    <location>
        <begin position="120"/>
        <end position="140"/>
    </location>
</feature>
<evidence type="ECO:0000256" key="5">
    <source>
        <dbReference type="ARBA" id="ARBA00023136"/>
    </source>
</evidence>
<feature type="transmembrane region" description="Helical" evidence="6">
    <location>
        <begin position="64"/>
        <end position="84"/>
    </location>
</feature>
<dbReference type="GO" id="GO:0005886">
    <property type="term" value="C:plasma membrane"/>
    <property type="evidence" value="ECO:0007669"/>
    <property type="project" value="TreeGrafter"/>
</dbReference>
<feature type="transmembrane region" description="Helical" evidence="6">
    <location>
        <begin position="96"/>
        <end position="113"/>
    </location>
</feature>
<comment type="similarity">
    <text evidence="2">Belongs to the acetate uptake transporter (AceTr) (TC 2.A.96) family.</text>
</comment>
<evidence type="ECO:0000313" key="7">
    <source>
        <dbReference type="EMBL" id="CBH99251.1"/>
    </source>
</evidence>
<evidence type="ECO:0000256" key="4">
    <source>
        <dbReference type="ARBA" id="ARBA00022989"/>
    </source>
</evidence>
<dbReference type="PROSITE" id="PS01114">
    <property type="entry name" value="GPR1_FUN34_YAAH"/>
    <property type="match status" value="1"/>
</dbReference>
<keyword evidence="4 6" id="KW-1133">Transmembrane helix</keyword>
<name>E6PWE4_9ZZZZ</name>
<dbReference type="NCBIfam" id="NF038013">
    <property type="entry name" value="AceTr_1"/>
    <property type="match status" value="1"/>
</dbReference>
<dbReference type="PANTHER" id="PTHR30178:SF3">
    <property type="entry name" value="SUCCINATE-ACETATE_PROTON SYMPORTER SATP"/>
    <property type="match status" value="1"/>
</dbReference>
<protein>
    <submittedName>
        <fullName evidence="7">Inner membrane protein</fullName>
    </submittedName>
</protein>
<reference evidence="7" key="1">
    <citation type="submission" date="2009-10" db="EMBL/GenBank/DDBJ databases">
        <title>Diversity of trophic interactions inside an arsenic-rich microbial ecosystem.</title>
        <authorList>
            <person name="Bertin P.N."/>
            <person name="Heinrich-Salmeron A."/>
            <person name="Pelletier E."/>
            <person name="Goulhen-Chollet F."/>
            <person name="Arsene-Ploetze F."/>
            <person name="Gallien S."/>
            <person name="Calteau A."/>
            <person name="Vallenet D."/>
            <person name="Casiot C."/>
            <person name="Chane-Woon-Ming B."/>
            <person name="Giloteaux L."/>
            <person name="Barakat M."/>
            <person name="Bonnefoy V."/>
            <person name="Bruneel O."/>
            <person name="Chandler M."/>
            <person name="Cleiss J."/>
            <person name="Duran R."/>
            <person name="Elbaz-Poulichet F."/>
            <person name="Fonknechten N."/>
            <person name="Lauga B."/>
            <person name="Mornico D."/>
            <person name="Ortet P."/>
            <person name="Schaeffer C."/>
            <person name="Siguier P."/>
            <person name="Alexander Thil Smith A."/>
            <person name="Van Dorsselaer A."/>
            <person name="Weissenbach J."/>
            <person name="Medigue C."/>
            <person name="Le Paslier D."/>
        </authorList>
    </citation>
    <scope>NUCLEOTIDE SEQUENCE</scope>
</reference>
<evidence type="ECO:0000256" key="3">
    <source>
        <dbReference type="ARBA" id="ARBA00022692"/>
    </source>
</evidence>
<dbReference type="Pfam" id="PF01184">
    <property type="entry name" value="Gpr1_Fun34_YaaH"/>
    <property type="match status" value="1"/>
</dbReference>
<dbReference type="InterPro" id="IPR000791">
    <property type="entry name" value="Gpr1/Fun34/SatP-like"/>
</dbReference>
<sequence length="181" mass="19231">MDKKAINPAPLGLSGFALTTWLLSMVNAGWFPGLDVPMVLASAFAFGGTAQFVAGVMEAGAGNGFGFVAFCGYGAFWWSFALFVDFFAKGVQGPFVGWYLLLWGVFTTYMWIATWKKGKVLMLVFTALVPTFFLLAAGAMTGNGGLTVFGGYLGLVTAALAFYLAGAEIINESWGRVVLPV</sequence>
<keyword evidence="3 6" id="KW-0812">Transmembrane</keyword>
<dbReference type="InterPro" id="IPR047622">
    <property type="entry name" value="GPR1_FUN34_YAAH"/>
</dbReference>
<proteinExistence type="inferred from homology"/>
<evidence type="ECO:0000256" key="1">
    <source>
        <dbReference type="ARBA" id="ARBA00004141"/>
    </source>
</evidence>
<dbReference type="EMBL" id="CABM01000070">
    <property type="protein sequence ID" value="CBH99251.1"/>
    <property type="molecule type" value="Genomic_DNA"/>
</dbReference>
<feature type="transmembrane region" description="Helical" evidence="6">
    <location>
        <begin position="38"/>
        <end position="57"/>
    </location>
</feature>
<dbReference type="PANTHER" id="PTHR30178">
    <property type="entry name" value="INNER MEMBRANE PROTEIN YAAH"/>
    <property type="match status" value="1"/>
</dbReference>
<comment type="caution">
    <text evidence="7">The sequence shown here is derived from an EMBL/GenBank/DDBJ whole genome shotgun (WGS) entry which is preliminary data.</text>
</comment>
<dbReference type="GO" id="GO:0071422">
    <property type="term" value="P:succinate transmembrane transport"/>
    <property type="evidence" value="ECO:0007669"/>
    <property type="project" value="TreeGrafter"/>
</dbReference>
<dbReference type="InterPro" id="IPR047623">
    <property type="entry name" value="SatP"/>
</dbReference>
<dbReference type="GO" id="GO:0015360">
    <property type="term" value="F:acetate:proton symporter activity"/>
    <property type="evidence" value="ECO:0007669"/>
    <property type="project" value="TreeGrafter"/>
</dbReference>
<evidence type="ECO:0000256" key="6">
    <source>
        <dbReference type="SAM" id="Phobius"/>
    </source>
</evidence>
<dbReference type="AlphaFoldDB" id="E6PWE4"/>
<keyword evidence="5 6" id="KW-0472">Membrane</keyword>